<comment type="cofactor">
    <cofactor evidence="1 5">
        <name>Zn(2+)</name>
        <dbReference type="ChEBI" id="CHEBI:29105"/>
    </cofactor>
</comment>
<accession>A0A370HFF0</accession>
<dbReference type="InterPro" id="IPR011032">
    <property type="entry name" value="GroES-like_sf"/>
</dbReference>
<evidence type="ECO:0000256" key="5">
    <source>
        <dbReference type="RuleBase" id="RU361277"/>
    </source>
</evidence>
<reference evidence="7 8" key="1">
    <citation type="submission" date="2018-07" db="EMBL/GenBank/DDBJ databases">
        <title>Genomic Encyclopedia of Type Strains, Phase IV (KMG-IV): sequencing the most valuable type-strain genomes for metagenomic binning, comparative biology and taxonomic classification.</title>
        <authorList>
            <person name="Goeker M."/>
        </authorList>
    </citation>
    <scope>NUCLEOTIDE SEQUENCE [LARGE SCALE GENOMIC DNA]</scope>
    <source>
        <strain evidence="7 8">DSM 44952</strain>
    </source>
</reference>
<dbReference type="InterPro" id="IPR050129">
    <property type="entry name" value="Zn_alcohol_dh"/>
</dbReference>
<dbReference type="CDD" id="cd08239">
    <property type="entry name" value="THR_DH_like"/>
    <property type="match status" value="1"/>
</dbReference>
<proteinExistence type="inferred from homology"/>
<dbReference type="Proteomes" id="UP000255355">
    <property type="component" value="Unassembled WGS sequence"/>
</dbReference>
<evidence type="ECO:0000256" key="3">
    <source>
        <dbReference type="ARBA" id="ARBA00022833"/>
    </source>
</evidence>
<dbReference type="GO" id="GO:0008270">
    <property type="term" value="F:zinc ion binding"/>
    <property type="evidence" value="ECO:0007669"/>
    <property type="project" value="InterPro"/>
</dbReference>
<dbReference type="PANTHER" id="PTHR43401">
    <property type="entry name" value="L-THREONINE 3-DEHYDROGENASE"/>
    <property type="match status" value="1"/>
</dbReference>
<dbReference type="InterPro" id="IPR013154">
    <property type="entry name" value="ADH-like_N"/>
</dbReference>
<organism evidence="7 8">
    <name type="scientific">Nocardia mexicana</name>
    <dbReference type="NCBI Taxonomy" id="279262"/>
    <lineage>
        <taxon>Bacteria</taxon>
        <taxon>Bacillati</taxon>
        <taxon>Actinomycetota</taxon>
        <taxon>Actinomycetes</taxon>
        <taxon>Mycobacteriales</taxon>
        <taxon>Nocardiaceae</taxon>
        <taxon>Nocardia</taxon>
    </lineage>
</organism>
<evidence type="ECO:0000259" key="6">
    <source>
        <dbReference type="SMART" id="SM00829"/>
    </source>
</evidence>
<sequence length="349" mass="36173">MRGIVFNGDRELEIASFDDPEPGPADAVVEIKASGMCGSDLRFYRAPAGEALAAFGLQGDGAGIIAGHEPCGVVVEVGADVDDRVVRVGDRVMVHHYDGCGFCDRCRTGWTQMCERGAKIFGATAHGGHADYIKVPARTLVPLPDELSFAAGAAIACGTGTAFGGLVRLDLNARDTVAIFGQGPVGQAAVQLAAAMGAEVIAVDVASERVARATEFGAAHAIDSGATDVVEAIRELTGGKGVTRALDCSGAAAARVAAVRATSPWGRVGFVGEGGEVTLNVSPDIIRKQLTIVGSYTFSVVGQGECARFIATHGVDADKVFTDHWSLDDAEDAYREFDKQTGGKAVIEF</sequence>
<dbReference type="InterPro" id="IPR013149">
    <property type="entry name" value="ADH-like_C"/>
</dbReference>
<dbReference type="GO" id="GO:0016491">
    <property type="term" value="F:oxidoreductase activity"/>
    <property type="evidence" value="ECO:0007669"/>
    <property type="project" value="UniProtKB-KW"/>
</dbReference>
<protein>
    <submittedName>
        <fullName evidence="7">L-iditol 2-dehydrogenase</fullName>
    </submittedName>
</protein>
<dbReference type="SMART" id="SM00829">
    <property type="entry name" value="PKS_ER"/>
    <property type="match status" value="1"/>
</dbReference>
<keyword evidence="3 5" id="KW-0862">Zinc</keyword>
<dbReference type="SUPFAM" id="SSF50129">
    <property type="entry name" value="GroES-like"/>
    <property type="match status" value="1"/>
</dbReference>
<dbReference type="AlphaFoldDB" id="A0A370HFF0"/>
<comment type="similarity">
    <text evidence="5">Belongs to the zinc-containing alcohol dehydrogenase family.</text>
</comment>
<dbReference type="InterPro" id="IPR002328">
    <property type="entry name" value="ADH_Zn_CS"/>
</dbReference>
<evidence type="ECO:0000256" key="4">
    <source>
        <dbReference type="ARBA" id="ARBA00023002"/>
    </source>
</evidence>
<dbReference type="RefSeq" id="WP_068016647.1">
    <property type="nucleotide sequence ID" value="NZ_QQAZ01000001.1"/>
</dbReference>
<evidence type="ECO:0000256" key="1">
    <source>
        <dbReference type="ARBA" id="ARBA00001947"/>
    </source>
</evidence>
<dbReference type="PANTHER" id="PTHR43401:SF2">
    <property type="entry name" value="L-THREONINE 3-DEHYDROGENASE"/>
    <property type="match status" value="1"/>
</dbReference>
<dbReference type="InterPro" id="IPR036291">
    <property type="entry name" value="NAD(P)-bd_dom_sf"/>
</dbReference>
<dbReference type="SUPFAM" id="SSF51735">
    <property type="entry name" value="NAD(P)-binding Rossmann-fold domains"/>
    <property type="match status" value="1"/>
</dbReference>
<name>A0A370HFF0_9NOCA</name>
<keyword evidence="8" id="KW-1185">Reference proteome</keyword>
<dbReference type="OrthoDB" id="241504at2"/>
<keyword evidence="2 5" id="KW-0479">Metal-binding</keyword>
<evidence type="ECO:0000256" key="2">
    <source>
        <dbReference type="ARBA" id="ARBA00022723"/>
    </source>
</evidence>
<gene>
    <name evidence="7" type="ORF">DFR68_101805</name>
</gene>
<dbReference type="Pfam" id="PF00107">
    <property type="entry name" value="ADH_zinc_N"/>
    <property type="match status" value="1"/>
</dbReference>
<dbReference type="EMBL" id="QQAZ01000001">
    <property type="protein sequence ID" value="RDI55968.1"/>
    <property type="molecule type" value="Genomic_DNA"/>
</dbReference>
<keyword evidence="4" id="KW-0560">Oxidoreductase</keyword>
<dbReference type="PROSITE" id="PS00059">
    <property type="entry name" value="ADH_ZINC"/>
    <property type="match status" value="1"/>
</dbReference>
<dbReference type="InterPro" id="IPR020843">
    <property type="entry name" value="ER"/>
</dbReference>
<comment type="caution">
    <text evidence="7">The sequence shown here is derived from an EMBL/GenBank/DDBJ whole genome shotgun (WGS) entry which is preliminary data.</text>
</comment>
<evidence type="ECO:0000313" key="8">
    <source>
        <dbReference type="Proteomes" id="UP000255355"/>
    </source>
</evidence>
<dbReference type="STRING" id="1210089.GCA_001613165_01909"/>
<dbReference type="Gene3D" id="3.90.180.10">
    <property type="entry name" value="Medium-chain alcohol dehydrogenases, catalytic domain"/>
    <property type="match status" value="1"/>
</dbReference>
<feature type="domain" description="Enoyl reductase (ER)" evidence="6">
    <location>
        <begin position="8"/>
        <end position="347"/>
    </location>
</feature>
<evidence type="ECO:0000313" key="7">
    <source>
        <dbReference type="EMBL" id="RDI55968.1"/>
    </source>
</evidence>
<dbReference type="Pfam" id="PF08240">
    <property type="entry name" value="ADH_N"/>
    <property type="match status" value="1"/>
</dbReference>